<dbReference type="InterPro" id="IPR052023">
    <property type="entry name" value="Histidine_kinase_KdpD"/>
</dbReference>
<reference evidence="13 14" key="1">
    <citation type="submission" date="2019-01" db="EMBL/GenBank/DDBJ databases">
        <title>Ktedonosporobacter rubrisoli SCAWS-G2.</title>
        <authorList>
            <person name="Huang Y."/>
            <person name="Yan B."/>
        </authorList>
    </citation>
    <scope>NUCLEOTIDE SEQUENCE [LARGE SCALE GENOMIC DNA]</scope>
    <source>
        <strain evidence="13 14">SCAWS-G2</strain>
    </source>
</reference>
<evidence type="ECO:0000256" key="3">
    <source>
        <dbReference type="ARBA" id="ARBA00022679"/>
    </source>
</evidence>
<feature type="domain" description="Sensor protein KdpD transmembrane" evidence="12">
    <location>
        <begin position="26"/>
        <end position="130"/>
    </location>
</feature>
<feature type="transmembrane region" description="Helical" evidence="11">
    <location>
        <begin position="70"/>
        <end position="95"/>
    </location>
</feature>
<evidence type="ECO:0000313" key="13">
    <source>
        <dbReference type="EMBL" id="QBD77853.1"/>
    </source>
</evidence>
<keyword evidence="10 11" id="KW-0472">Membrane</keyword>
<keyword evidence="4 11" id="KW-0812">Transmembrane</keyword>
<gene>
    <name evidence="13" type="ORF">EPA93_18390</name>
</gene>
<name>A0A4P6JRD4_KTERU</name>
<dbReference type="RefSeq" id="WP_129888906.1">
    <property type="nucleotide sequence ID" value="NZ_CP035758.1"/>
</dbReference>
<dbReference type="PANTHER" id="PTHR45569">
    <property type="entry name" value="SENSOR PROTEIN KDPD"/>
    <property type="match status" value="1"/>
</dbReference>
<keyword evidence="7" id="KW-0067">ATP-binding</keyword>
<dbReference type="InterPro" id="IPR025201">
    <property type="entry name" value="KdpD_TM"/>
</dbReference>
<evidence type="ECO:0000256" key="1">
    <source>
        <dbReference type="ARBA" id="ARBA00004141"/>
    </source>
</evidence>
<dbReference type="KEGG" id="kbs:EPA93_18390"/>
<evidence type="ECO:0000256" key="2">
    <source>
        <dbReference type="ARBA" id="ARBA00022553"/>
    </source>
</evidence>
<keyword evidence="14" id="KW-1185">Reference proteome</keyword>
<dbReference type="Gene3D" id="3.30.450.40">
    <property type="match status" value="1"/>
</dbReference>
<accession>A0A4P6JRD4</accession>
<feature type="transmembrane region" description="Helical" evidence="11">
    <location>
        <begin position="21"/>
        <end position="39"/>
    </location>
</feature>
<dbReference type="GO" id="GO:0000155">
    <property type="term" value="F:phosphorelay sensor kinase activity"/>
    <property type="evidence" value="ECO:0007669"/>
    <property type="project" value="TreeGrafter"/>
</dbReference>
<dbReference type="Pfam" id="PF13493">
    <property type="entry name" value="DUF4118"/>
    <property type="match status" value="1"/>
</dbReference>
<dbReference type="Gene3D" id="1.20.120.620">
    <property type="entry name" value="Backbone structure of the membrane domain of e. Coli histidine kinase receptor kdpd"/>
    <property type="match status" value="1"/>
</dbReference>
<dbReference type="Proteomes" id="UP000290365">
    <property type="component" value="Chromosome"/>
</dbReference>
<evidence type="ECO:0000256" key="10">
    <source>
        <dbReference type="ARBA" id="ARBA00023136"/>
    </source>
</evidence>
<evidence type="ECO:0000256" key="9">
    <source>
        <dbReference type="ARBA" id="ARBA00023012"/>
    </source>
</evidence>
<dbReference type="AlphaFoldDB" id="A0A4P6JRD4"/>
<evidence type="ECO:0000313" key="14">
    <source>
        <dbReference type="Proteomes" id="UP000290365"/>
    </source>
</evidence>
<keyword evidence="6" id="KW-0418">Kinase</keyword>
<dbReference type="SUPFAM" id="SSF55781">
    <property type="entry name" value="GAF domain-like"/>
    <property type="match status" value="1"/>
</dbReference>
<dbReference type="InterPro" id="IPR038318">
    <property type="entry name" value="KdpD_sf"/>
</dbReference>
<evidence type="ECO:0000256" key="8">
    <source>
        <dbReference type="ARBA" id="ARBA00022989"/>
    </source>
</evidence>
<keyword evidence="9" id="KW-0902">Two-component regulatory system</keyword>
<evidence type="ECO:0000259" key="12">
    <source>
        <dbReference type="Pfam" id="PF13493"/>
    </source>
</evidence>
<dbReference type="PANTHER" id="PTHR45569:SF1">
    <property type="entry name" value="SENSOR PROTEIN KDPD"/>
    <property type="match status" value="1"/>
</dbReference>
<evidence type="ECO:0000256" key="7">
    <source>
        <dbReference type="ARBA" id="ARBA00022840"/>
    </source>
</evidence>
<feature type="transmembrane region" description="Helical" evidence="11">
    <location>
        <begin position="101"/>
        <end position="121"/>
    </location>
</feature>
<dbReference type="EMBL" id="CP035758">
    <property type="protein sequence ID" value="QBD77853.1"/>
    <property type="molecule type" value="Genomic_DNA"/>
</dbReference>
<keyword evidence="5" id="KW-0547">Nucleotide-binding</keyword>
<comment type="subcellular location">
    <subcellularLocation>
        <location evidence="1">Membrane</location>
        <topology evidence="1">Multi-pass membrane protein</topology>
    </subcellularLocation>
</comment>
<keyword evidence="8 11" id="KW-1133">Transmembrane helix</keyword>
<evidence type="ECO:0000256" key="6">
    <source>
        <dbReference type="ARBA" id="ARBA00022777"/>
    </source>
</evidence>
<evidence type="ECO:0000256" key="11">
    <source>
        <dbReference type="SAM" id="Phobius"/>
    </source>
</evidence>
<evidence type="ECO:0000256" key="5">
    <source>
        <dbReference type="ARBA" id="ARBA00022741"/>
    </source>
</evidence>
<keyword evidence="2" id="KW-0597">Phosphoprotein</keyword>
<organism evidence="13 14">
    <name type="scientific">Ktedonosporobacter rubrisoli</name>
    <dbReference type="NCBI Taxonomy" id="2509675"/>
    <lineage>
        <taxon>Bacteria</taxon>
        <taxon>Bacillati</taxon>
        <taxon>Chloroflexota</taxon>
        <taxon>Ktedonobacteria</taxon>
        <taxon>Ktedonobacterales</taxon>
        <taxon>Ktedonosporobacteraceae</taxon>
        <taxon>Ktedonosporobacter</taxon>
    </lineage>
</organism>
<evidence type="ECO:0000256" key="4">
    <source>
        <dbReference type="ARBA" id="ARBA00022692"/>
    </source>
</evidence>
<proteinExistence type="predicted"/>
<feature type="transmembrane region" description="Helical" evidence="11">
    <location>
        <begin position="45"/>
        <end position="63"/>
    </location>
</feature>
<keyword evidence="3" id="KW-0808">Transferase</keyword>
<sequence>MLSTDHLPPLEVRREARWQRYLNDSLLAVVGSLLITGIIRGLRLYPFIPNISFAYLLIVLALASTRGLYAAILASIVAFFSFDFFLVPPLFTFSVGTIEEWLALFFFLAVAIITGQLAAALRQRAAEANRKERETRILYELVRATNIEEDPQRLLHIVACSIVDVFTSWGVQDCAILLPDERGKLKLQASAVQPIDQLQISSDEQATATWVMAQGKATELYDVSLKQQKTPGFSPAQSCAIRRPNSLYGAISVCYHSKQARKSWASSISLLKTIFAIFMYLTPWELSRNSPTPR</sequence>
<dbReference type="GO" id="GO:0005886">
    <property type="term" value="C:plasma membrane"/>
    <property type="evidence" value="ECO:0007669"/>
    <property type="project" value="TreeGrafter"/>
</dbReference>
<dbReference type="InterPro" id="IPR029016">
    <property type="entry name" value="GAF-like_dom_sf"/>
</dbReference>
<protein>
    <submittedName>
        <fullName evidence="13">DUF4118 domain-containing protein</fullName>
    </submittedName>
</protein>
<dbReference type="GO" id="GO:0005524">
    <property type="term" value="F:ATP binding"/>
    <property type="evidence" value="ECO:0007669"/>
    <property type="project" value="UniProtKB-KW"/>
</dbReference>
<feature type="transmembrane region" description="Helical" evidence="11">
    <location>
        <begin position="264"/>
        <end position="281"/>
    </location>
</feature>